<reference evidence="2 3" key="1">
    <citation type="submission" date="2014-04" db="EMBL/GenBank/DDBJ databases">
        <authorList>
            <consortium name="DOE Joint Genome Institute"/>
            <person name="Kuo A."/>
            <person name="Kohler A."/>
            <person name="Nagy L.G."/>
            <person name="Floudas D."/>
            <person name="Copeland A."/>
            <person name="Barry K.W."/>
            <person name="Cichocki N."/>
            <person name="Veneault-Fourrey C."/>
            <person name="LaButti K."/>
            <person name="Lindquist E.A."/>
            <person name="Lipzen A."/>
            <person name="Lundell T."/>
            <person name="Morin E."/>
            <person name="Murat C."/>
            <person name="Sun H."/>
            <person name="Tunlid A."/>
            <person name="Henrissat B."/>
            <person name="Grigoriev I.V."/>
            <person name="Hibbett D.S."/>
            <person name="Martin F."/>
            <person name="Nordberg H.P."/>
            <person name="Cantor M.N."/>
            <person name="Hua S.X."/>
        </authorList>
    </citation>
    <scope>NUCLEOTIDE SEQUENCE [LARGE SCALE GENOMIC DNA]</scope>
    <source>
        <strain evidence="2 3">LaAM-08-1</strain>
    </source>
</reference>
<dbReference type="InterPro" id="IPR011009">
    <property type="entry name" value="Kinase-like_dom_sf"/>
</dbReference>
<evidence type="ECO:0000259" key="1">
    <source>
        <dbReference type="Pfam" id="PF01636"/>
    </source>
</evidence>
<protein>
    <submittedName>
        <fullName evidence="2">Unplaced genomic scaffold K443scaffold_218, whole genome shotgun sequence</fullName>
    </submittedName>
</protein>
<dbReference type="Pfam" id="PF01636">
    <property type="entry name" value="APH"/>
    <property type="match status" value="1"/>
</dbReference>
<evidence type="ECO:0000313" key="2">
    <source>
        <dbReference type="EMBL" id="KIJ95523.1"/>
    </source>
</evidence>
<reference evidence="3" key="2">
    <citation type="submission" date="2015-01" db="EMBL/GenBank/DDBJ databases">
        <title>Evolutionary Origins and Diversification of the Mycorrhizal Mutualists.</title>
        <authorList>
            <consortium name="DOE Joint Genome Institute"/>
            <consortium name="Mycorrhizal Genomics Consortium"/>
            <person name="Kohler A."/>
            <person name="Kuo A."/>
            <person name="Nagy L.G."/>
            <person name="Floudas D."/>
            <person name="Copeland A."/>
            <person name="Barry K.W."/>
            <person name="Cichocki N."/>
            <person name="Veneault-Fourrey C."/>
            <person name="LaButti K."/>
            <person name="Lindquist E.A."/>
            <person name="Lipzen A."/>
            <person name="Lundell T."/>
            <person name="Morin E."/>
            <person name="Murat C."/>
            <person name="Riley R."/>
            <person name="Ohm R."/>
            <person name="Sun H."/>
            <person name="Tunlid A."/>
            <person name="Henrissat B."/>
            <person name="Grigoriev I.V."/>
            <person name="Hibbett D.S."/>
            <person name="Martin F."/>
        </authorList>
    </citation>
    <scope>NUCLEOTIDE SEQUENCE [LARGE SCALE GENOMIC DNA]</scope>
    <source>
        <strain evidence="3">LaAM-08-1</strain>
    </source>
</reference>
<dbReference type="Gene3D" id="3.90.1200.10">
    <property type="match status" value="1"/>
</dbReference>
<gene>
    <name evidence="2" type="ORF">K443DRAFT_108649</name>
</gene>
<name>A0A0C9X2V1_9AGAR</name>
<dbReference type="PANTHER" id="PTHR21310">
    <property type="entry name" value="AMINOGLYCOSIDE PHOSPHOTRANSFERASE-RELATED-RELATED"/>
    <property type="match status" value="1"/>
</dbReference>
<dbReference type="OrthoDB" id="2906425at2759"/>
<dbReference type="SUPFAM" id="SSF56112">
    <property type="entry name" value="Protein kinase-like (PK-like)"/>
    <property type="match status" value="1"/>
</dbReference>
<accession>A0A0C9X2V1</accession>
<keyword evidence="3" id="KW-1185">Reference proteome</keyword>
<evidence type="ECO:0000313" key="3">
    <source>
        <dbReference type="Proteomes" id="UP000054477"/>
    </source>
</evidence>
<dbReference type="PANTHER" id="PTHR21310:SF15">
    <property type="entry name" value="AMINOGLYCOSIDE PHOSPHOTRANSFERASE DOMAIN-CONTAINING PROTEIN"/>
    <property type="match status" value="1"/>
</dbReference>
<dbReference type="Proteomes" id="UP000054477">
    <property type="component" value="Unassembled WGS sequence"/>
</dbReference>
<dbReference type="AlphaFoldDB" id="A0A0C9X2V1"/>
<sequence>MPLFKCTFPGCLQPGVGRQGSCRLCNNHLCTKHLRQDFHHCPDWRVNEREYVIKSTEAEIAEMTALLSQVNVCALRDRAAALRKVDCTVLALSYDHQSRFSVMGGMNYHIPIHFVDGVTWLCRIRRHNITTTPVAHQNRLILSEVATYQFLSSRTQIPIPKVHDYSIYSPSNPIGVGYILMDKLAGKPLSDCDLTDADRECVLSQLADVFAALKQHPFNEIGCLLDPDNLSVGPVLDESTIDADENGNLLLLGPFKSALEYRTASIKHQIELILRGESYSDNAIDAYLVHRFVLDYVIESVTRNEQGPFFLKHMDDKGDHILVDDEFRIVGIIDWEWAQITTQSEAFAAPLYFLDVGLYYSGSNELSRKEVEFASNLKRRNEAGLADLVYGGRVAHRLAHCVGGDTGDIEDLPNHFMGLLRAVLPRNNERETWAHWRGGAMMTYEKDEDLQNLIQKGSK</sequence>
<dbReference type="SUPFAM" id="SSF118310">
    <property type="entry name" value="AN1-like Zinc finger"/>
    <property type="match status" value="1"/>
</dbReference>
<dbReference type="STRING" id="1095629.A0A0C9X2V1"/>
<organism evidence="2 3">
    <name type="scientific">Laccaria amethystina LaAM-08-1</name>
    <dbReference type="NCBI Taxonomy" id="1095629"/>
    <lineage>
        <taxon>Eukaryota</taxon>
        <taxon>Fungi</taxon>
        <taxon>Dikarya</taxon>
        <taxon>Basidiomycota</taxon>
        <taxon>Agaricomycotina</taxon>
        <taxon>Agaricomycetes</taxon>
        <taxon>Agaricomycetidae</taxon>
        <taxon>Agaricales</taxon>
        <taxon>Agaricineae</taxon>
        <taxon>Hydnangiaceae</taxon>
        <taxon>Laccaria</taxon>
    </lineage>
</organism>
<feature type="domain" description="Aminoglycoside phosphotransferase" evidence="1">
    <location>
        <begin position="137"/>
        <end position="340"/>
    </location>
</feature>
<dbReference type="InterPro" id="IPR035896">
    <property type="entry name" value="AN1-like_Znf"/>
</dbReference>
<proteinExistence type="predicted"/>
<dbReference type="EMBL" id="KN838753">
    <property type="protein sequence ID" value="KIJ95523.1"/>
    <property type="molecule type" value="Genomic_DNA"/>
</dbReference>
<dbReference type="InterPro" id="IPR051678">
    <property type="entry name" value="AGP_Transferase"/>
</dbReference>
<dbReference type="HOGENOM" id="CLU_043196_0_0_1"/>
<dbReference type="InterPro" id="IPR002575">
    <property type="entry name" value="Aminoglycoside_PTrfase"/>
</dbReference>